<name>A0ABW3FEE3_9HYPH</name>
<dbReference type="SUPFAM" id="SSF90002">
    <property type="entry name" value="Hypothetical protein YjiA, C-terminal domain"/>
    <property type="match status" value="1"/>
</dbReference>
<keyword evidence="5" id="KW-1185">Reference proteome</keyword>
<comment type="caution">
    <text evidence="4">The sequence shown here is derived from an EMBL/GenBank/DDBJ whole genome shotgun (WGS) entry which is preliminary data.</text>
</comment>
<dbReference type="SUPFAM" id="SSF52540">
    <property type="entry name" value="P-loop containing nucleoside triphosphate hydrolases"/>
    <property type="match status" value="1"/>
</dbReference>
<evidence type="ECO:0000313" key="5">
    <source>
        <dbReference type="Proteomes" id="UP001597101"/>
    </source>
</evidence>
<dbReference type="InterPro" id="IPR027417">
    <property type="entry name" value="P-loop_NTPase"/>
</dbReference>
<feature type="domain" description="CobW C-terminal" evidence="3">
    <location>
        <begin position="217"/>
        <end position="282"/>
    </location>
</feature>
<evidence type="ECO:0000256" key="1">
    <source>
        <dbReference type="ARBA" id="ARBA00045658"/>
    </source>
</evidence>
<proteinExistence type="predicted"/>
<dbReference type="EMBL" id="JBHTJV010000002">
    <property type="protein sequence ID" value="MFD0915191.1"/>
    <property type="molecule type" value="Genomic_DNA"/>
</dbReference>
<dbReference type="Proteomes" id="UP001597101">
    <property type="component" value="Unassembled WGS sequence"/>
</dbReference>
<dbReference type="InterPro" id="IPR051316">
    <property type="entry name" value="Zinc-reg_GTPase_activator"/>
</dbReference>
<evidence type="ECO:0000313" key="4">
    <source>
        <dbReference type="EMBL" id="MFD0915191.1"/>
    </source>
</evidence>
<dbReference type="InterPro" id="IPR003495">
    <property type="entry name" value="CobW/HypB/UreG_nucleotide-bd"/>
</dbReference>
<dbReference type="PANTHER" id="PTHR13748:SF62">
    <property type="entry name" value="COBW DOMAIN-CONTAINING PROTEIN"/>
    <property type="match status" value="1"/>
</dbReference>
<dbReference type="Pfam" id="PF07683">
    <property type="entry name" value="CobW_C"/>
    <property type="match status" value="1"/>
</dbReference>
<comment type="function">
    <text evidence="1">Zinc chaperone that directly transfers zinc cofactor to target proteins, thereby activating them. Zinc is transferred from the CXCC motif in the GTPase domain to the zinc binding site in target proteins in a process requiring GTP hydrolysis.</text>
</comment>
<dbReference type="InterPro" id="IPR011629">
    <property type="entry name" value="CobW-like_C"/>
</dbReference>
<evidence type="ECO:0000259" key="3">
    <source>
        <dbReference type="Pfam" id="PF07683"/>
    </source>
</evidence>
<dbReference type="Pfam" id="PF02492">
    <property type="entry name" value="cobW"/>
    <property type="match status" value="1"/>
</dbReference>
<reference evidence="5" key="1">
    <citation type="journal article" date="2019" name="Int. J. Syst. Evol. Microbiol.">
        <title>The Global Catalogue of Microorganisms (GCM) 10K type strain sequencing project: providing services to taxonomists for standard genome sequencing and annotation.</title>
        <authorList>
            <consortium name="The Broad Institute Genomics Platform"/>
            <consortium name="The Broad Institute Genome Sequencing Center for Infectious Disease"/>
            <person name="Wu L."/>
            <person name="Ma J."/>
        </authorList>
    </citation>
    <scope>NUCLEOTIDE SEQUENCE [LARGE SCALE GENOMIC DNA]</scope>
    <source>
        <strain evidence="5">CCUG 60023</strain>
    </source>
</reference>
<dbReference type="CDD" id="cd03112">
    <property type="entry name" value="CobW-like"/>
    <property type="match status" value="1"/>
</dbReference>
<evidence type="ECO:0000259" key="2">
    <source>
        <dbReference type="Pfam" id="PF02492"/>
    </source>
</evidence>
<organism evidence="4 5">
    <name type="scientific">Pseudahrensia aquimaris</name>
    <dbReference type="NCBI Taxonomy" id="744461"/>
    <lineage>
        <taxon>Bacteria</taxon>
        <taxon>Pseudomonadati</taxon>
        <taxon>Pseudomonadota</taxon>
        <taxon>Alphaproteobacteria</taxon>
        <taxon>Hyphomicrobiales</taxon>
        <taxon>Ahrensiaceae</taxon>
        <taxon>Pseudahrensia</taxon>
    </lineage>
</organism>
<gene>
    <name evidence="4" type="ORF">ACFQ14_02100</name>
</gene>
<feature type="domain" description="CobW/HypB/UreG nucleotide-binding" evidence="2">
    <location>
        <begin position="5"/>
        <end position="180"/>
    </location>
</feature>
<dbReference type="RefSeq" id="WP_377211041.1">
    <property type="nucleotide sequence ID" value="NZ_JBHTJV010000002.1"/>
</dbReference>
<dbReference type="Gene3D" id="3.40.50.300">
    <property type="entry name" value="P-loop containing nucleotide triphosphate hydrolases"/>
    <property type="match status" value="1"/>
</dbReference>
<dbReference type="PANTHER" id="PTHR13748">
    <property type="entry name" value="COBW-RELATED"/>
    <property type="match status" value="1"/>
</dbReference>
<accession>A0ABW3FEE3</accession>
<sequence length="285" mass="30109">MVSLPVTVIGGYLGSGKTTLVNHLLRAADGLRLAIMVNEFGDLPIDEDLIEAQGDDMIALAGGCVCCSYGDDLMAAMQQMAAMDPPPDHIVLEASGVALPGSIASSLSLLPDVVDDGIVVVADAETVRSRAADKYMYDTVLRQLSDADLIVLNKVDLVDVETLADVRDWLAQKAPQASIINSEHSAVDPSLILQSFIGRPRGAYLTNSHRNPMKSKVVIPEGVVDADAFAESLAQHEGIVRAKGFVLSENGMTLVQVVGQRWAISTADSGREVGVVVIGFDLSGV</sequence>
<protein>
    <submittedName>
        <fullName evidence="4">CobW family GTP-binding protein</fullName>
    </submittedName>
</protein>